<keyword evidence="3" id="KW-0963">Cytoplasm</keyword>
<proteinExistence type="inferred from homology"/>
<gene>
    <name evidence="10" type="ORF">B0I36DRAFT_257766</name>
</gene>
<evidence type="ECO:0000256" key="3">
    <source>
        <dbReference type="ARBA" id="ARBA00022490"/>
    </source>
</evidence>
<dbReference type="GO" id="GO:0030435">
    <property type="term" value="P:sporulation resulting in formation of a cellular spore"/>
    <property type="evidence" value="ECO:0007669"/>
    <property type="project" value="UniProtKB-KW"/>
</dbReference>
<dbReference type="PANTHER" id="PTHR33572:SF14">
    <property type="entry name" value="DEVELOPMENTAL AND SECONDARY METABOLISM REGULATOR VEA"/>
    <property type="match status" value="1"/>
</dbReference>
<dbReference type="RefSeq" id="XP_046004099.1">
    <property type="nucleotide sequence ID" value="XM_046151039.1"/>
</dbReference>
<keyword evidence="11" id="KW-1185">Reference proteome</keyword>
<accession>A0A9P8XPT9</accession>
<organism evidence="10 11">
    <name type="scientific">Microdochium trichocladiopsis</name>
    <dbReference type="NCBI Taxonomy" id="1682393"/>
    <lineage>
        <taxon>Eukaryota</taxon>
        <taxon>Fungi</taxon>
        <taxon>Dikarya</taxon>
        <taxon>Ascomycota</taxon>
        <taxon>Pezizomycotina</taxon>
        <taxon>Sordariomycetes</taxon>
        <taxon>Xylariomycetidae</taxon>
        <taxon>Xylariales</taxon>
        <taxon>Microdochiaceae</taxon>
        <taxon>Microdochium</taxon>
    </lineage>
</organism>
<evidence type="ECO:0000256" key="8">
    <source>
        <dbReference type="ARBA" id="ARBA00038005"/>
    </source>
</evidence>
<dbReference type="Proteomes" id="UP000756346">
    <property type="component" value="Unassembled WGS sequence"/>
</dbReference>
<dbReference type="AlphaFoldDB" id="A0A9P8XPT9"/>
<protein>
    <submittedName>
        <fullName evidence="10">Velvet factor-domain-containing protein</fullName>
    </submittedName>
</protein>
<evidence type="ECO:0000313" key="11">
    <source>
        <dbReference type="Proteomes" id="UP000756346"/>
    </source>
</evidence>
<evidence type="ECO:0000256" key="4">
    <source>
        <dbReference type="ARBA" id="ARBA00022969"/>
    </source>
</evidence>
<feature type="domain" description="Velvet" evidence="9">
    <location>
        <begin position="17"/>
        <end position="212"/>
    </location>
</feature>
<dbReference type="GO" id="GO:0005634">
    <property type="term" value="C:nucleus"/>
    <property type="evidence" value="ECO:0007669"/>
    <property type="project" value="UniProtKB-SubCell"/>
</dbReference>
<evidence type="ECO:0000256" key="7">
    <source>
        <dbReference type="ARBA" id="ARBA00023242"/>
    </source>
</evidence>
<comment type="caution">
    <text evidence="10">The sequence shown here is derived from an EMBL/GenBank/DDBJ whole genome shotgun (WGS) entry which is preliminary data.</text>
</comment>
<evidence type="ECO:0000256" key="5">
    <source>
        <dbReference type="ARBA" id="ARBA00023015"/>
    </source>
</evidence>
<dbReference type="EMBL" id="JAGTJQ010000018">
    <property type="protein sequence ID" value="KAH7009471.1"/>
    <property type="molecule type" value="Genomic_DNA"/>
</dbReference>
<dbReference type="InterPro" id="IPR021740">
    <property type="entry name" value="Velvet"/>
</dbReference>
<dbReference type="PANTHER" id="PTHR33572">
    <property type="entry name" value="SPORE DEVELOPMENT REGULATOR VOSA"/>
    <property type="match status" value="1"/>
</dbReference>
<dbReference type="InterPro" id="IPR038491">
    <property type="entry name" value="Velvet_dom_sf"/>
</dbReference>
<keyword evidence="7" id="KW-0539">Nucleus</keyword>
<evidence type="ECO:0000259" key="9">
    <source>
        <dbReference type="PROSITE" id="PS51821"/>
    </source>
</evidence>
<keyword evidence="5" id="KW-0805">Transcription regulation</keyword>
<keyword evidence="6" id="KW-0804">Transcription</keyword>
<dbReference type="PROSITE" id="PS51821">
    <property type="entry name" value="VELVET"/>
    <property type="match status" value="1"/>
</dbReference>
<evidence type="ECO:0000256" key="1">
    <source>
        <dbReference type="ARBA" id="ARBA00004123"/>
    </source>
</evidence>
<dbReference type="Pfam" id="PF11754">
    <property type="entry name" value="Velvet"/>
    <property type="match status" value="2"/>
</dbReference>
<comment type="subcellular location">
    <subcellularLocation>
        <location evidence="2">Cytoplasm</location>
    </subcellularLocation>
    <subcellularLocation>
        <location evidence="1">Nucleus</location>
    </subcellularLocation>
</comment>
<dbReference type="GO" id="GO:0005737">
    <property type="term" value="C:cytoplasm"/>
    <property type="evidence" value="ECO:0007669"/>
    <property type="project" value="UniProtKB-SubCell"/>
</dbReference>
<evidence type="ECO:0000313" key="10">
    <source>
        <dbReference type="EMBL" id="KAH7009471.1"/>
    </source>
</evidence>
<dbReference type="OrthoDB" id="5384689at2759"/>
<evidence type="ECO:0000256" key="6">
    <source>
        <dbReference type="ARBA" id="ARBA00023163"/>
    </source>
</evidence>
<reference evidence="10" key="1">
    <citation type="journal article" date="2021" name="Nat. Commun.">
        <title>Genetic determinants of endophytism in the Arabidopsis root mycobiome.</title>
        <authorList>
            <person name="Mesny F."/>
            <person name="Miyauchi S."/>
            <person name="Thiergart T."/>
            <person name="Pickel B."/>
            <person name="Atanasova L."/>
            <person name="Karlsson M."/>
            <person name="Huettel B."/>
            <person name="Barry K.W."/>
            <person name="Haridas S."/>
            <person name="Chen C."/>
            <person name="Bauer D."/>
            <person name="Andreopoulos W."/>
            <person name="Pangilinan J."/>
            <person name="LaButti K."/>
            <person name="Riley R."/>
            <person name="Lipzen A."/>
            <person name="Clum A."/>
            <person name="Drula E."/>
            <person name="Henrissat B."/>
            <person name="Kohler A."/>
            <person name="Grigoriev I.V."/>
            <person name="Martin F.M."/>
            <person name="Hacquard S."/>
        </authorList>
    </citation>
    <scope>NUCLEOTIDE SEQUENCE</scope>
    <source>
        <strain evidence="10">MPI-CAGE-CH-0230</strain>
    </source>
</reference>
<dbReference type="GeneID" id="70180585"/>
<feature type="non-terminal residue" evidence="10">
    <location>
        <position position="264"/>
    </location>
</feature>
<sequence length="264" mass="29628">VGNQSEKMDLHRLTKDGRRLWYFFRIIQQPSIGRAAGSGPSAVADRRPIDPPPVLQLRIFEGDNMDYVQDITPMYLAQFFAYASIEGVQQGGRLLIAKKTAAILGTTVAGSSFLNQPEPAYYFVFDDLSVQFEGQYFLKFDLYEQQMLDMDRDALLGESDHVDIESNNYFSHRQSISSAAFSVVPPKRFKGFTYSTGLSWVLAEQGIRIRIRSDLRAMRKAGCLKQDPLASVAATAWSRTDQSFITSRPSLPSLTEALQFVDDG</sequence>
<dbReference type="Gene3D" id="2.60.40.3960">
    <property type="entry name" value="Velvet domain"/>
    <property type="match status" value="1"/>
</dbReference>
<evidence type="ECO:0000256" key="2">
    <source>
        <dbReference type="ARBA" id="ARBA00004496"/>
    </source>
</evidence>
<keyword evidence="4" id="KW-0749">Sporulation</keyword>
<comment type="similarity">
    <text evidence="8">Belongs to the velvet family. VeA subfamily.</text>
</comment>
<name>A0A9P8XPT9_9PEZI</name>
<dbReference type="InterPro" id="IPR037525">
    <property type="entry name" value="Velvet_dom"/>
</dbReference>